<dbReference type="FunFam" id="1.20.58.60:FF:000229">
    <property type="entry name" value="Spectrin beta chain"/>
    <property type="match status" value="1"/>
</dbReference>
<name>A0A915ITG0_ROMCU</name>
<keyword evidence="1" id="KW-0677">Repeat</keyword>
<dbReference type="FunFam" id="1.20.58.60:FF:000049">
    <property type="entry name" value="Spectrin beta chain"/>
    <property type="match status" value="1"/>
</dbReference>
<dbReference type="SUPFAM" id="SSF46966">
    <property type="entry name" value="Spectrin repeat"/>
    <property type="match status" value="9"/>
</dbReference>
<sequence>YRPVDPETVRQRTQLLNEKYDELKDLAAQRRRRLEDNRRLCQFFLDVAELEQGFKEMAKVLSSPDIGHDVTSVHLLLSKHKVLHNVEDNMASMERNMKQVIENGRQLVGEDIPGKDQILAKIAEVEDEWDQLRQLADARKQRLLGGVDYYQFFADCDDVDAWMAHTARLVSSDDVGKDEISVLQLIKKHDETTNDLSNFRNQIDQLVTQADTLPDTAKVDKGPLINDRIDKVDKRYGELKDFAHLRKGRLQDALALYQLFADADSLEAWIDEKARLLESLVPAGDLEEVEIMRHRFETLEQDKNNQQSKVNSVNQLARQLLHIEHPNSDEILQRQNKLNARWAQLGDMIDRKRRELDQAHRLQTFKIDCQETVTWIQDKTRVLEDTDELTNDLSGVMKLQRRLSMMERDLGVIQAKLGSLEKEAAEIEKEKPSEAAAIRENIKKIHEVWDILTSKVREHEAKLDEAGDLQRFLRDVDHFQMWLTNTQRQVASEDEPQSLTEAEQLLSQHSAIREEIDGYAEDYAKMKAMGDRVTQDQTDPQYMFLKQRLAGLQEGWDELHRMWENRQHMLSQALNLQMFLRDAKQAEVLLSQQENYLAKEEVPTSLEQAETLLKRHQGFMTTMDANNEKVSAVVMYGDQLCQDGHYAADKIHKKARNIQERHDANFEKAGAMLEKLKDALALQQFLSDCEELREWIEEKMIRAQDETYRDAKTVHSKFMRHQAFEAEIQSNKERLEQIRDAAGRLKSEKPEFSLTIEPQISELTHQWDELEKQTKDKGQKLFDANRQAIYVQTCDDMDEWAANLEKQMVAADEAGQDLSTVNILMQKQQLIESEMVKRAQQVVQLEAMEPQLEELHPEEIYEIKAHRLAVQEKFQKLKAPLDERRRLLERKKEALQFLRDVEDEKLWIADRLPLARSNVLGDSLYDCHNLQKKNQSLKTEIDNHEHWVQRICDNGRKLIHEGHENARDFEAKIDELLKAWKELKDALDDRQKRLAESEKAHQYIYDANEAEAWMSEQELYMMSDERGKDEFSTENQIKKHERHQQEISQFADTIRDLAERAQRLVTEKTPLSDQVAVRQSQIDKSYAGLQDLSRERRSRLDNTLQLFDLHREIDDLLQWIAEREVVAGSHDMGQDYEHVQMLQERFQQFAHDTESIGRERVAQANDSCDRLIEAGHIDAPIIAQWKDSVNEAWENLLELIDTRTQMLIASCKLHKFFHDCRDVLSRILEKTHGVPEDLGRDASSVSALQRKHQNFMTDLQSLESQVKQIQTDARELQSSYAGDKALEIQARENEVVNAWRQLQAMCDGRRSKLTDTSDLFRFMQMVRDLLLWMEGVKREMNTLDRPK</sequence>
<accession>A0A915ITG0</accession>
<protein>
    <submittedName>
        <fullName evidence="4">Spectrin beta chain</fullName>
    </submittedName>
</protein>
<evidence type="ECO:0000256" key="2">
    <source>
        <dbReference type="SAM" id="Coils"/>
    </source>
</evidence>
<reference evidence="4" key="1">
    <citation type="submission" date="2022-11" db="UniProtKB">
        <authorList>
            <consortium name="WormBaseParasite"/>
        </authorList>
    </citation>
    <scope>IDENTIFICATION</scope>
</reference>
<dbReference type="Gene3D" id="1.20.58.60">
    <property type="match status" value="10"/>
</dbReference>
<feature type="coiled-coil region" evidence="2">
    <location>
        <begin position="721"/>
        <end position="748"/>
    </location>
</feature>
<dbReference type="OMA" id="QAQHIME"/>
<dbReference type="FunFam" id="1.20.58.60:FF:000033">
    <property type="entry name" value="Spectrin beta chain"/>
    <property type="match status" value="1"/>
</dbReference>
<dbReference type="CDD" id="cd00176">
    <property type="entry name" value="SPEC"/>
    <property type="match status" value="8"/>
</dbReference>
<dbReference type="FunFam" id="1.20.58.60:FF:000028">
    <property type="entry name" value="Spectrin beta chain"/>
    <property type="match status" value="1"/>
</dbReference>
<evidence type="ECO:0000256" key="1">
    <source>
        <dbReference type="ARBA" id="ARBA00022737"/>
    </source>
</evidence>
<dbReference type="InterPro" id="IPR002017">
    <property type="entry name" value="Spectrin_repeat"/>
</dbReference>
<evidence type="ECO:0000313" key="3">
    <source>
        <dbReference type="Proteomes" id="UP000887565"/>
    </source>
</evidence>
<evidence type="ECO:0000313" key="4">
    <source>
        <dbReference type="WBParaSite" id="nRc.2.0.1.t17328-RA"/>
    </source>
</evidence>
<feature type="coiled-coil region" evidence="2">
    <location>
        <begin position="1245"/>
        <end position="1279"/>
    </location>
</feature>
<organism evidence="3 4">
    <name type="scientific">Romanomermis culicivorax</name>
    <name type="common">Nematode worm</name>
    <dbReference type="NCBI Taxonomy" id="13658"/>
    <lineage>
        <taxon>Eukaryota</taxon>
        <taxon>Metazoa</taxon>
        <taxon>Ecdysozoa</taxon>
        <taxon>Nematoda</taxon>
        <taxon>Enoplea</taxon>
        <taxon>Dorylaimia</taxon>
        <taxon>Mermithida</taxon>
        <taxon>Mermithoidea</taxon>
        <taxon>Mermithidae</taxon>
        <taxon>Romanomermis</taxon>
    </lineage>
</organism>
<dbReference type="WBParaSite" id="nRc.2.0.1.t17328-RA">
    <property type="protein sequence ID" value="nRc.2.0.1.t17328-RA"/>
    <property type="gene ID" value="nRc.2.0.1.g17328"/>
</dbReference>
<dbReference type="SMART" id="SM00150">
    <property type="entry name" value="SPEC"/>
    <property type="match status" value="12"/>
</dbReference>
<keyword evidence="3" id="KW-1185">Reference proteome</keyword>
<feature type="coiled-coil region" evidence="2">
    <location>
        <begin position="289"/>
        <end position="316"/>
    </location>
</feature>
<dbReference type="InterPro" id="IPR018159">
    <property type="entry name" value="Spectrin/alpha-actinin"/>
</dbReference>
<dbReference type="Pfam" id="PF00435">
    <property type="entry name" value="Spectrin"/>
    <property type="match status" value="12"/>
</dbReference>
<dbReference type="FunFam" id="1.20.58.60:FF:000019">
    <property type="entry name" value="Spectrin beta chain"/>
    <property type="match status" value="1"/>
</dbReference>
<dbReference type="PANTHER" id="PTHR11915">
    <property type="entry name" value="SPECTRIN/FILAMIN RELATED CYTOSKELETAL PROTEIN"/>
    <property type="match status" value="1"/>
</dbReference>
<feature type="coiled-coil region" evidence="2">
    <location>
        <begin position="83"/>
        <end position="135"/>
    </location>
</feature>
<proteinExistence type="predicted"/>
<dbReference type="Proteomes" id="UP000887565">
    <property type="component" value="Unplaced"/>
</dbReference>
<keyword evidence="2" id="KW-0175">Coiled coil</keyword>